<evidence type="ECO:0000256" key="3">
    <source>
        <dbReference type="ARBA" id="ARBA00022692"/>
    </source>
</evidence>
<keyword evidence="5 7" id="KW-0472">Membrane</keyword>
<dbReference type="InterPro" id="IPR001851">
    <property type="entry name" value="ABC_transp_permease"/>
</dbReference>
<dbReference type="CDD" id="cd06581">
    <property type="entry name" value="TM_PBP1_LivM_like"/>
    <property type="match status" value="1"/>
</dbReference>
<dbReference type="InterPro" id="IPR043428">
    <property type="entry name" value="LivM-like"/>
</dbReference>
<gene>
    <name evidence="8" type="ORF">ACFOW6_11655</name>
</gene>
<keyword evidence="2" id="KW-1003">Cell membrane</keyword>
<dbReference type="PANTHER" id="PTHR30482">
    <property type="entry name" value="HIGH-AFFINITY BRANCHED-CHAIN AMINO ACID TRANSPORT SYSTEM PERMEASE"/>
    <property type="match status" value="1"/>
</dbReference>
<feature type="transmembrane region" description="Helical" evidence="7">
    <location>
        <begin position="219"/>
        <end position="239"/>
    </location>
</feature>
<sequence length="351" mass="36711">MMDKLKSPAWMALGGLLVLALLVGGAEAWLTGFERTVIGFAGINIILAVSLSFSNGLTGLFSLGHPAFMMLGGYTAAILTFPAVRKPTMLPGLPEFIANAELSLLPATLAGGVVAALAALVAGFPVLRLRGHYLAVATLGLIVVVQVLINNMDSITRGAIGLAGLPRLSNLWWIYGWAAVTLFVTWQLKHSSIGRALMSVRENELAAASIGVPRARLKLLAFTLGAFFAGIAGALWAHLVTNLTPTSFGIVMAFMIVVMVVLGGSGSLIGAALAAIALSVINEIARPIERAIDAYGLVQIITAAILIAVLLFRPQGLFGSGEPVARRARMPGQPPSKTSQEHRGGFPNETS</sequence>
<dbReference type="RefSeq" id="WP_382422541.1">
    <property type="nucleotide sequence ID" value="NZ_JBHSCW010000006.1"/>
</dbReference>
<feature type="transmembrane region" description="Helical" evidence="7">
    <location>
        <begin position="104"/>
        <end position="126"/>
    </location>
</feature>
<evidence type="ECO:0000256" key="4">
    <source>
        <dbReference type="ARBA" id="ARBA00022989"/>
    </source>
</evidence>
<dbReference type="Proteomes" id="UP001595799">
    <property type="component" value="Unassembled WGS sequence"/>
</dbReference>
<reference evidence="9" key="1">
    <citation type="journal article" date="2019" name="Int. J. Syst. Evol. Microbiol.">
        <title>The Global Catalogue of Microorganisms (GCM) 10K type strain sequencing project: providing services to taxonomists for standard genome sequencing and annotation.</title>
        <authorList>
            <consortium name="The Broad Institute Genomics Platform"/>
            <consortium name="The Broad Institute Genome Sequencing Center for Infectious Disease"/>
            <person name="Wu L."/>
            <person name="Ma J."/>
        </authorList>
    </citation>
    <scope>NUCLEOTIDE SEQUENCE [LARGE SCALE GENOMIC DNA]</scope>
    <source>
        <strain evidence="9">CECT 8472</strain>
    </source>
</reference>
<feature type="transmembrane region" description="Helical" evidence="7">
    <location>
        <begin position="38"/>
        <end position="60"/>
    </location>
</feature>
<protein>
    <submittedName>
        <fullName evidence="8">Branched-chain amino acid ABC transporter permease</fullName>
    </submittedName>
</protein>
<proteinExistence type="predicted"/>
<keyword evidence="3 7" id="KW-0812">Transmembrane</keyword>
<evidence type="ECO:0000256" key="5">
    <source>
        <dbReference type="ARBA" id="ARBA00023136"/>
    </source>
</evidence>
<evidence type="ECO:0000256" key="1">
    <source>
        <dbReference type="ARBA" id="ARBA00004651"/>
    </source>
</evidence>
<evidence type="ECO:0000256" key="6">
    <source>
        <dbReference type="SAM" id="MobiDB-lite"/>
    </source>
</evidence>
<evidence type="ECO:0000256" key="7">
    <source>
        <dbReference type="SAM" id="Phobius"/>
    </source>
</evidence>
<feature type="transmembrane region" description="Helical" evidence="7">
    <location>
        <begin position="251"/>
        <end position="280"/>
    </location>
</feature>
<comment type="caution">
    <text evidence="8">The sequence shown here is derived from an EMBL/GenBank/DDBJ whole genome shotgun (WGS) entry which is preliminary data.</text>
</comment>
<dbReference type="Pfam" id="PF02653">
    <property type="entry name" value="BPD_transp_2"/>
    <property type="match status" value="1"/>
</dbReference>
<dbReference type="PANTHER" id="PTHR30482:SF10">
    <property type="entry name" value="HIGH-AFFINITY BRANCHED-CHAIN AMINO ACID TRANSPORT PROTEIN BRAE"/>
    <property type="match status" value="1"/>
</dbReference>
<evidence type="ECO:0000313" key="9">
    <source>
        <dbReference type="Proteomes" id="UP001595799"/>
    </source>
</evidence>
<name>A0ABV8UMD8_9PROT</name>
<dbReference type="EMBL" id="JBHSCW010000006">
    <property type="protein sequence ID" value="MFC4352194.1"/>
    <property type="molecule type" value="Genomic_DNA"/>
</dbReference>
<accession>A0ABV8UMD8</accession>
<feature type="region of interest" description="Disordered" evidence="6">
    <location>
        <begin position="323"/>
        <end position="351"/>
    </location>
</feature>
<feature type="transmembrane region" description="Helical" evidence="7">
    <location>
        <begin position="133"/>
        <end position="152"/>
    </location>
</feature>
<keyword evidence="9" id="KW-1185">Reference proteome</keyword>
<evidence type="ECO:0000313" key="8">
    <source>
        <dbReference type="EMBL" id="MFC4352194.1"/>
    </source>
</evidence>
<feature type="transmembrane region" description="Helical" evidence="7">
    <location>
        <begin position="67"/>
        <end position="84"/>
    </location>
</feature>
<feature type="transmembrane region" description="Helical" evidence="7">
    <location>
        <begin position="292"/>
        <end position="312"/>
    </location>
</feature>
<comment type="subcellular location">
    <subcellularLocation>
        <location evidence="1">Cell membrane</location>
        <topology evidence="1">Multi-pass membrane protein</topology>
    </subcellularLocation>
</comment>
<evidence type="ECO:0000256" key="2">
    <source>
        <dbReference type="ARBA" id="ARBA00022475"/>
    </source>
</evidence>
<keyword evidence="4 7" id="KW-1133">Transmembrane helix</keyword>
<feature type="transmembrane region" description="Helical" evidence="7">
    <location>
        <begin position="172"/>
        <end position="188"/>
    </location>
</feature>
<organism evidence="8 9">
    <name type="scientific">Fodinicurvata halophila</name>
    <dbReference type="NCBI Taxonomy" id="1419723"/>
    <lineage>
        <taxon>Bacteria</taxon>
        <taxon>Pseudomonadati</taxon>
        <taxon>Pseudomonadota</taxon>
        <taxon>Alphaproteobacteria</taxon>
        <taxon>Rhodospirillales</taxon>
        <taxon>Rhodovibrionaceae</taxon>
        <taxon>Fodinicurvata</taxon>
    </lineage>
</organism>